<protein>
    <submittedName>
        <fullName evidence="2">Unannotated protein</fullName>
    </submittedName>
</protein>
<name>A0A6J6Z2X9_9ZZZZ</name>
<dbReference type="EMBL" id="CAFAAQ010000131">
    <property type="protein sequence ID" value="CAB4813866.1"/>
    <property type="molecule type" value="Genomic_DNA"/>
</dbReference>
<dbReference type="EMBL" id="CAFBQW010000032">
    <property type="protein sequence ID" value="CAB5063564.1"/>
    <property type="molecule type" value="Genomic_DNA"/>
</dbReference>
<proteinExistence type="predicted"/>
<sequence>MTDSTPNSGEERFPRVVHGPNRFSRLSIWLRRAVLLVAALAVVTLLLPVAAAERLGVVLVCLLIALPLARVLWFVQRWVRRGDLRFAAIAAGVLLVVGVGALLA</sequence>
<organism evidence="2">
    <name type="scientific">freshwater metagenome</name>
    <dbReference type="NCBI Taxonomy" id="449393"/>
    <lineage>
        <taxon>unclassified sequences</taxon>
        <taxon>metagenomes</taxon>
        <taxon>ecological metagenomes</taxon>
    </lineage>
</organism>
<keyword evidence="1" id="KW-1133">Transmembrane helix</keyword>
<feature type="transmembrane region" description="Helical" evidence="1">
    <location>
        <begin position="29"/>
        <end position="49"/>
    </location>
</feature>
<accession>A0A6J6Z2X9</accession>
<gene>
    <name evidence="2" type="ORF">UFOPK3046_01322</name>
    <name evidence="3" type="ORF">UFOPK4354_00441</name>
</gene>
<keyword evidence="1" id="KW-0472">Membrane</keyword>
<evidence type="ECO:0000256" key="1">
    <source>
        <dbReference type="SAM" id="Phobius"/>
    </source>
</evidence>
<feature type="transmembrane region" description="Helical" evidence="1">
    <location>
        <begin position="55"/>
        <end position="74"/>
    </location>
</feature>
<feature type="transmembrane region" description="Helical" evidence="1">
    <location>
        <begin position="86"/>
        <end position="103"/>
    </location>
</feature>
<evidence type="ECO:0000313" key="3">
    <source>
        <dbReference type="EMBL" id="CAB5063564.1"/>
    </source>
</evidence>
<keyword evidence="1" id="KW-0812">Transmembrane</keyword>
<evidence type="ECO:0000313" key="2">
    <source>
        <dbReference type="EMBL" id="CAB4813866.1"/>
    </source>
</evidence>
<dbReference type="AlphaFoldDB" id="A0A6J6Z2X9"/>
<reference evidence="2" key="1">
    <citation type="submission" date="2020-05" db="EMBL/GenBank/DDBJ databases">
        <authorList>
            <person name="Chiriac C."/>
            <person name="Salcher M."/>
            <person name="Ghai R."/>
            <person name="Kavagutti S V."/>
        </authorList>
    </citation>
    <scope>NUCLEOTIDE SEQUENCE</scope>
</reference>